<dbReference type="SUPFAM" id="SSF47413">
    <property type="entry name" value="lambda repressor-like DNA-binding domains"/>
    <property type="match status" value="1"/>
</dbReference>
<dbReference type="PROSITE" id="PS50943">
    <property type="entry name" value="HTH_CROC1"/>
    <property type="match status" value="1"/>
</dbReference>
<dbReference type="RefSeq" id="WP_381538629.1">
    <property type="nucleotide sequence ID" value="NZ_JBHUGI010000032.1"/>
</dbReference>
<keyword evidence="5" id="KW-1185">Reference proteome</keyword>
<gene>
    <name evidence="4" type="ORF">ACFSFY_12870</name>
</gene>
<organism evidence="4 5">
    <name type="scientific">Sporosarcina siberiensis</name>
    <dbReference type="NCBI Taxonomy" id="1365606"/>
    <lineage>
        <taxon>Bacteria</taxon>
        <taxon>Bacillati</taxon>
        <taxon>Bacillota</taxon>
        <taxon>Bacilli</taxon>
        <taxon>Bacillales</taxon>
        <taxon>Caryophanaceae</taxon>
        <taxon>Sporosarcina</taxon>
    </lineage>
</organism>
<accession>A0ABW4SHC3</accession>
<name>A0ABW4SHC3_9BACL</name>
<keyword evidence="1" id="KW-0238">DNA-binding</keyword>
<evidence type="ECO:0000313" key="4">
    <source>
        <dbReference type="EMBL" id="MFD1928927.1"/>
    </source>
</evidence>
<keyword evidence="2" id="KW-1133">Transmembrane helix</keyword>
<evidence type="ECO:0000313" key="5">
    <source>
        <dbReference type="Proteomes" id="UP001597218"/>
    </source>
</evidence>
<dbReference type="InterPro" id="IPR010982">
    <property type="entry name" value="Lambda_DNA-bd_dom_sf"/>
</dbReference>
<proteinExistence type="predicted"/>
<reference evidence="5" key="1">
    <citation type="journal article" date="2019" name="Int. J. Syst. Evol. Microbiol.">
        <title>The Global Catalogue of Microorganisms (GCM) 10K type strain sequencing project: providing services to taxonomists for standard genome sequencing and annotation.</title>
        <authorList>
            <consortium name="The Broad Institute Genomics Platform"/>
            <consortium name="The Broad Institute Genome Sequencing Center for Infectious Disease"/>
            <person name="Wu L."/>
            <person name="Ma J."/>
        </authorList>
    </citation>
    <scope>NUCLEOTIDE SEQUENCE [LARGE SCALE GENOMIC DNA]</scope>
    <source>
        <strain evidence="5">CGMCC 4.7177</strain>
    </source>
</reference>
<dbReference type="CDD" id="cd00093">
    <property type="entry name" value="HTH_XRE"/>
    <property type="match status" value="1"/>
</dbReference>
<dbReference type="Pfam" id="PF01381">
    <property type="entry name" value="HTH_3"/>
    <property type="match status" value="1"/>
</dbReference>
<dbReference type="Gene3D" id="1.10.260.40">
    <property type="entry name" value="lambda repressor-like DNA-binding domains"/>
    <property type="match status" value="1"/>
</dbReference>
<protein>
    <submittedName>
        <fullName evidence="4">Helix-turn-helix domain-containing protein</fullName>
    </submittedName>
</protein>
<dbReference type="PANTHER" id="PTHR46558:SF11">
    <property type="entry name" value="HTH-TYPE TRANSCRIPTIONAL REGULATOR XRE"/>
    <property type="match status" value="1"/>
</dbReference>
<dbReference type="Proteomes" id="UP001597218">
    <property type="component" value="Unassembled WGS sequence"/>
</dbReference>
<feature type="domain" description="HTH cro/C1-type" evidence="3">
    <location>
        <begin position="7"/>
        <end position="61"/>
    </location>
</feature>
<feature type="transmembrane region" description="Helical" evidence="2">
    <location>
        <begin position="152"/>
        <end position="172"/>
    </location>
</feature>
<dbReference type="InterPro" id="IPR001387">
    <property type="entry name" value="Cro/C1-type_HTH"/>
</dbReference>
<feature type="transmembrane region" description="Helical" evidence="2">
    <location>
        <begin position="122"/>
        <end position="140"/>
    </location>
</feature>
<keyword evidence="2" id="KW-0472">Membrane</keyword>
<sequence>MSLGSNISSKRKSLKISQEYVAEQLGVSRQAVSKWETNRSEPSTDNLIKLADLFDSDIKELVSPEQYVEEQKEIETRIERNQKNINMQISAVLGRVFTLVGFLGYMGAYSDNASLPDWYPKVWWGVFFSIGLVLSFVGSSDYFKKQFGSKKIIWFDLLFVFTFLFYDMLPFVKDINTLITLLYAIVILSFINIKFFIPVWRTPKLSSK</sequence>
<dbReference type="SMART" id="SM00530">
    <property type="entry name" value="HTH_XRE"/>
    <property type="match status" value="1"/>
</dbReference>
<dbReference type="PANTHER" id="PTHR46558">
    <property type="entry name" value="TRACRIPTIONAL REGULATORY PROTEIN-RELATED-RELATED"/>
    <property type="match status" value="1"/>
</dbReference>
<feature type="transmembrane region" description="Helical" evidence="2">
    <location>
        <begin position="178"/>
        <end position="200"/>
    </location>
</feature>
<evidence type="ECO:0000259" key="3">
    <source>
        <dbReference type="PROSITE" id="PS50943"/>
    </source>
</evidence>
<keyword evidence="2" id="KW-0812">Transmembrane</keyword>
<comment type="caution">
    <text evidence="4">The sequence shown here is derived from an EMBL/GenBank/DDBJ whole genome shotgun (WGS) entry which is preliminary data.</text>
</comment>
<feature type="transmembrane region" description="Helical" evidence="2">
    <location>
        <begin position="92"/>
        <end position="110"/>
    </location>
</feature>
<evidence type="ECO:0000256" key="1">
    <source>
        <dbReference type="ARBA" id="ARBA00023125"/>
    </source>
</evidence>
<evidence type="ECO:0000256" key="2">
    <source>
        <dbReference type="SAM" id="Phobius"/>
    </source>
</evidence>
<dbReference type="EMBL" id="JBHUGI010000032">
    <property type="protein sequence ID" value="MFD1928927.1"/>
    <property type="molecule type" value="Genomic_DNA"/>
</dbReference>